<evidence type="ECO:0000256" key="1">
    <source>
        <dbReference type="SAM" id="MobiDB-lite"/>
    </source>
</evidence>
<feature type="signal peptide" evidence="2">
    <location>
        <begin position="1"/>
        <end position="19"/>
    </location>
</feature>
<dbReference type="EMBL" id="WAEL01000001">
    <property type="protein sequence ID" value="NID08587.1"/>
    <property type="molecule type" value="Genomic_DNA"/>
</dbReference>
<reference evidence="4" key="2">
    <citation type="submission" date="2023-07" db="EMBL/GenBank/DDBJ databases">
        <authorList>
            <person name="Jung D.-H."/>
        </authorList>
    </citation>
    <scope>NUCLEOTIDE SEQUENCE [LARGE SCALE GENOMIC DNA]</scope>
    <source>
        <strain evidence="4">JA-25</strain>
    </source>
</reference>
<feature type="chain" id="PRO_5045106544" evidence="2">
    <location>
        <begin position="20"/>
        <end position="194"/>
    </location>
</feature>
<gene>
    <name evidence="3" type="ORF">F7231_00260</name>
</gene>
<reference evidence="4" key="1">
    <citation type="submission" date="2019-09" db="EMBL/GenBank/DDBJ databases">
        <authorList>
            <person name="Jung D.-H."/>
        </authorList>
    </citation>
    <scope>NUCLEOTIDE SEQUENCE [LARGE SCALE GENOMIC DNA]</scope>
    <source>
        <strain evidence="4">JA-25</strain>
    </source>
</reference>
<evidence type="ECO:0000313" key="3">
    <source>
        <dbReference type="EMBL" id="NID08587.1"/>
    </source>
</evidence>
<evidence type="ECO:0000256" key="2">
    <source>
        <dbReference type="SAM" id="SignalP"/>
    </source>
</evidence>
<name>A0ABX0QC02_9BACT</name>
<keyword evidence="4" id="KW-1185">Reference proteome</keyword>
<keyword evidence="2" id="KW-0732">Signal</keyword>
<comment type="caution">
    <text evidence="3">The sequence shown here is derived from an EMBL/GenBank/DDBJ whole genome shotgun (WGS) entry which is preliminary data.</text>
</comment>
<accession>A0ABX0QC02</accession>
<evidence type="ECO:0000313" key="4">
    <source>
        <dbReference type="Proteomes" id="UP000606008"/>
    </source>
</evidence>
<feature type="region of interest" description="Disordered" evidence="1">
    <location>
        <begin position="21"/>
        <end position="44"/>
    </location>
</feature>
<protein>
    <submittedName>
        <fullName evidence="3">Uncharacterized protein</fullName>
    </submittedName>
</protein>
<dbReference type="RefSeq" id="WP_085410599.1">
    <property type="nucleotide sequence ID" value="NZ_WAEL01000001.1"/>
</dbReference>
<dbReference type="Proteomes" id="UP000606008">
    <property type="component" value="Unassembled WGS sequence"/>
</dbReference>
<proteinExistence type="predicted"/>
<sequence length="194" mass="20992">MKRTLYVALSLFVTVSIHAQQPGSPTQNDTWGKAASAPDDRYTNPKSKLYAGPDGWYNYGEVRAEVANTAKTAYRFKGGFNLIMHTFTAVEPGQNRVMTLDFGTDTPAVGTYQVSGKASPAQKKVELSFSDILKSEIRDWKGADGAGTVSVSKVNGFLYIKCRNVLLQPTGGIKQADETKKAMTLGFEGAIAPD</sequence>
<feature type="compositionally biased region" description="Polar residues" evidence="1">
    <location>
        <begin position="21"/>
        <end position="30"/>
    </location>
</feature>
<organism evidence="3 4">
    <name type="scientific">Fibrivirga algicola</name>
    <dbReference type="NCBI Taxonomy" id="2950420"/>
    <lineage>
        <taxon>Bacteria</taxon>
        <taxon>Pseudomonadati</taxon>
        <taxon>Bacteroidota</taxon>
        <taxon>Cytophagia</taxon>
        <taxon>Cytophagales</taxon>
        <taxon>Spirosomataceae</taxon>
        <taxon>Fibrivirga</taxon>
    </lineage>
</organism>